<reference evidence="1" key="1">
    <citation type="journal article" date="2017" name="Nature">
        <title>The sunflower genome provides insights into oil metabolism, flowering and Asterid evolution.</title>
        <authorList>
            <person name="Badouin H."/>
            <person name="Gouzy J."/>
            <person name="Grassa C.J."/>
            <person name="Murat F."/>
            <person name="Staton S.E."/>
            <person name="Cottret L."/>
            <person name="Lelandais-Briere C."/>
            <person name="Owens G.L."/>
            <person name="Carrere S."/>
            <person name="Mayjonade B."/>
            <person name="Legrand L."/>
            <person name="Gill N."/>
            <person name="Kane N.C."/>
            <person name="Bowers J.E."/>
            <person name="Hubner S."/>
            <person name="Bellec A."/>
            <person name="Berard A."/>
            <person name="Berges H."/>
            <person name="Blanchet N."/>
            <person name="Boniface M.C."/>
            <person name="Brunel D."/>
            <person name="Catrice O."/>
            <person name="Chaidir N."/>
            <person name="Claudel C."/>
            <person name="Donnadieu C."/>
            <person name="Faraut T."/>
            <person name="Fievet G."/>
            <person name="Helmstetter N."/>
            <person name="King M."/>
            <person name="Knapp S.J."/>
            <person name="Lai Z."/>
            <person name="Le Paslier M.C."/>
            <person name="Lippi Y."/>
            <person name="Lorenzon L."/>
            <person name="Mandel J.R."/>
            <person name="Marage G."/>
            <person name="Marchand G."/>
            <person name="Marquand E."/>
            <person name="Bret-Mestries E."/>
            <person name="Morien E."/>
            <person name="Nambeesan S."/>
            <person name="Nguyen T."/>
            <person name="Pegot-Espagnet P."/>
            <person name="Pouilly N."/>
            <person name="Raftis F."/>
            <person name="Sallet E."/>
            <person name="Schiex T."/>
            <person name="Thomas J."/>
            <person name="Vandecasteele C."/>
            <person name="Vares D."/>
            <person name="Vear F."/>
            <person name="Vautrin S."/>
            <person name="Crespi M."/>
            <person name="Mangin B."/>
            <person name="Burke J.M."/>
            <person name="Salse J."/>
            <person name="Munos S."/>
            <person name="Vincourt P."/>
            <person name="Rieseberg L.H."/>
            <person name="Langlade N.B."/>
        </authorList>
    </citation>
    <scope>NUCLEOTIDE SEQUENCE</scope>
    <source>
        <tissue evidence="1">Leaves</tissue>
    </source>
</reference>
<protein>
    <submittedName>
        <fullName evidence="1">Uncharacterized protein</fullName>
    </submittedName>
</protein>
<dbReference type="EMBL" id="MNCJ02000322">
    <property type="protein sequence ID" value="KAF5800147.1"/>
    <property type="molecule type" value="Genomic_DNA"/>
</dbReference>
<evidence type="ECO:0000313" key="2">
    <source>
        <dbReference type="Proteomes" id="UP000215914"/>
    </source>
</evidence>
<keyword evidence="2" id="KW-1185">Reference proteome</keyword>
<reference evidence="1" key="2">
    <citation type="submission" date="2020-06" db="EMBL/GenBank/DDBJ databases">
        <title>Helianthus annuus Genome sequencing and assembly Release 2.</title>
        <authorList>
            <person name="Gouzy J."/>
            <person name="Langlade N."/>
            <person name="Munos S."/>
        </authorList>
    </citation>
    <scope>NUCLEOTIDE SEQUENCE</scope>
    <source>
        <tissue evidence="1">Leaves</tissue>
    </source>
</reference>
<dbReference type="Gramene" id="mRNA:HanXRQr2_Chr07g0312661">
    <property type="protein sequence ID" value="mRNA:HanXRQr2_Chr07g0312661"/>
    <property type="gene ID" value="HanXRQr2_Chr07g0312661"/>
</dbReference>
<dbReference type="AlphaFoldDB" id="A0A9K3INQ6"/>
<dbReference type="Proteomes" id="UP000215914">
    <property type="component" value="Unassembled WGS sequence"/>
</dbReference>
<gene>
    <name evidence="1" type="ORF">HanXRQr2_Chr07g0312661</name>
</gene>
<sequence>MKIFPGLRRSIMHALYNGEHQSEDKKEKGAKTLYALGNRSNKHLVAWEEFEAPDVG</sequence>
<organism evidence="1 2">
    <name type="scientific">Helianthus annuus</name>
    <name type="common">Common sunflower</name>
    <dbReference type="NCBI Taxonomy" id="4232"/>
    <lineage>
        <taxon>Eukaryota</taxon>
        <taxon>Viridiplantae</taxon>
        <taxon>Streptophyta</taxon>
        <taxon>Embryophyta</taxon>
        <taxon>Tracheophyta</taxon>
        <taxon>Spermatophyta</taxon>
        <taxon>Magnoliopsida</taxon>
        <taxon>eudicotyledons</taxon>
        <taxon>Gunneridae</taxon>
        <taxon>Pentapetalae</taxon>
        <taxon>asterids</taxon>
        <taxon>campanulids</taxon>
        <taxon>Asterales</taxon>
        <taxon>Asteraceae</taxon>
        <taxon>Asteroideae</taxon>
        <taxon>Heliantheae alliance</taxon>
        <taxon>Heliantheae</taxon>
        <taxon>Helianthus</taxon>
    </lineage>
</organism>
<proteinExistence type="predicted"/>
<accession>A0A9K3INQ6</accession>
<evidence type="ECO:0000313" key="1">
    <source>
        <dbReference type="EMBL" id="KAF5800147.1"/>
    </source>
</evidence>
<name>A0A9K3INQ6_HELAN</name>
<comment type="caution">
    <text evidence="1">The sequence shown here is derived from an EMBL/GenBank/DDBJ whole genome shotgun (WGS) entry which is preliminary data.</text>
</comment>